<evidence type="ECO:0000256" key="1">
    <source>
        <dbReference type="SAM" id="MobiDB-lite"/>
    </source>
</evidence>
<comment type="caution">
    <text evidence="2">The sequence shown here is derived from an EMBL/GenBank/DDBJ whole genome shotgun (WGS) entry which is preliminary data.</text>
</comment>
<evidence type="ECO:0000313" key="3">
    <source>
        <dbReference type="Proteomes" id="UP000071859"/>
    </source>
</evidence>
<name>A0A158DAD8_9BURK</name>
<dbReference type="EMBL" id="FCOX02000029">
    <property type="protein sequence ID" value="SAK91453.1"/>
    <property type="molecule type" value="Genomic_DNA"/>
</dbReference>
<gene>
    <name evidence="2" type="ORF">AWB78_04924</name>
</gene>
<keyword evidence="3" id="KW-1185">Reference proteome</keyword>
<organism evidence="2 3">
    <name type="scientific">Caballeronia calidae</name>
    <dbReference type="NCBI Taxonomy" id="1777139"/>
    <lineage>
        <taxon>Bacteria</taxon>
        <taxon>Pseudomonadati</taxon>
        <taxon>Pseudomonadota</taxon>
        <taxon>Betaproteobacteria</taxon>
        <taxon>Burkholderiales</taxon>
        <taxon>Burkholderiaceae</taxon>
        <taxon>Caballeronia</taxon>
    </lineage>
</organism>
<proteinExistence type="predicted"/>
<dbReference type="Proteomes" id="UP000071859">
    <property type="component" value="Unassembled WGS sequence"/>
</dbReference>
<protein>
    <submittedName>
        <fullName evidence="2">Uncharacterized protein</fullName>
    </submittedName>
</protein>
<dbReference type="RefSeq" id="WP_198399334.1">
    <property type="nucleotide sequence ID" value="NZ_FCOX02000029.1"/>
</dbReference>
<sequence>MNSPLDMRVDSVGRPVDDNSQTSDVDDEMGPFPTIIVDISDGKVLDDTDASKRLCSLEGGVQVFDRPRLETLDEVAKLLEISIEKYAVPTLSDESMTVFVLVCSTEKAVPFARFDVNVDNGQAYATLHCDDGFRQSVKRVAVHPYDDVLTLIHRIMLCARSEPTRGG</sequence>
<reference evidence="2" key="1">
    <citation type="submission" date="2016-01" db="EMBL/GenBank/DDBJ databases">
        <authorList>
            <person name="Peeters C."/>
        </authorList>
    </citation>
    <scope>NUCLEOTIDE SEQUENCE</scope>
    <source>
        <strain evidence="2">LMG 29321</strain>
    </source>
</reference>
<evidence type="ECO:0000313" key="2">
    <source>
        <dbReference type="EMBL" id="SAK91453.1"/>
    </source>
</evidence>
<dbReference type="AlphaFoldDB" id="A0A158DAD8"/>
<accession>A0A158DAD8</accession>
<feature type="region of interest" description="Disordered" evidence="1">
    <location>
        <begin position="1"/>
        <end position="27"/>
    </location>
</feature>
<feature type="compositionally biased region" description="Basic and acidic residues" evidence="1">
    <location>
        <begin position="7"/>
        <end position="17"/>
    </location>
</feature>